<dbReference type="PANTHER" id="PTHR12176">
    <property type="entry name" value="SAM-DEPENDENT METHYLTRANSFERASE SUPERFAMILY PROTEIN"/>
    <property type="match status" value="1"/>
</dbReference>
<dbReference type="InterPro" id="IPR029063">
    <property type="entry name" value="SAM-dependent_MTases_sf"/>
</dbReference>
<sequence>MNLLPQSHTEFHSPEYWDNFFKKRGTKAFEWYGEYPELCGVLHKYIKPKDKLLVVGCGNSVISENLYDVGYHGIVNIDISDIVIRQMIDKNQSKRPDMKFLKKDVKQVCNKI</sequence>
<keyword evidence="2" id="KW-0489">Methyltransferase</keyword>
<proteinExistence type="inferred from homology"/>
<gene>
    <name evidence="5" type="ORF">MGAL_10B084793</name>
</gene>
<dbReference type="GO" id="GO:0032259">
    <property type="term" value="P:methylation"/>
    <property type="evidence" value="ECO:0007669"/>
    <property type="project" value="UniProtKB-KW"/>
</dbReference>
<evidence type="ECO:0000256" key="2">
    <source>
        <dbReference type="ARBA" id="ARBA00022603"/>
    </source>
</evidence>
<comment type="caution">
    <text evidence="5">The sequence shown here is derived from an EMBL/GenBank/DDBJ whole genome shotgun (WGS) entry which is preliminary data.</text>
</comment>
<dbReference type="GO" id="GO:0008168">
    <property type="term" value="F:methyltransferase activity"/>
    <property type="evidence" value="ECO:0007669"/>
    <property type="project" value="UniProtKB-KW"/>
</dbReference>
<evidence type="ECO:0000256" key="1">
    <source>
        <dbReference type="ARBA" id="ARBA00008361"/>
    </source>
</evidence>
<evidence type="ECO:0000313" key="6">
    <source>
        <dbReference type="Proteomes" id="UP000596742"/>
    </source>
</evidence>
<keyword evidence="3" id="KW-0808">Transferase</keyword>
<dbReference type="Proteomes" id="UP000596742">
    <property type="component" value="Unassembled WGS sequence"/>
</dbReference>
<keyword evidence="6" id="KW-1185">Reference proteome</keyword>
<comment type="similarity">
    <text evidence="1">Belongs to the methyltransferase superfamily.</text>
</comment>
<protein>
    <recommendedName>
        <fullName evidence="7">Methyltransferase domain-containing protein</fullName>
    </recommendedName>
</protein>
<dbReference type="Gene3D" id="3.40.50.150">
    <property type="entry name" value="Vaccinia Virus protein VP39"/>
    <property type="match status" value="1"/>
</dbReference>
<name>A0A8B6DE35_MYTGA</name>
<keyword evidence="4" id="KW-0511">Multifunctional enzyme</keyword>
<evidence type="ECO:0000256" key="4">
    <source>
        <dbReference type="ARBA" id="ARBA00023268"/>
    </source>
</evidence>
<dbReference type="InterPro" id="IPR051419">
    <property type="entry name" value="Lys/N-term_MeTrsfase_sf"/>
</dbReference>
<dbReference type="EMBL" id="UYJE01003383">
    <property type="protein sequence ID" value="VDI18851.1"/>
    <property type="molecule type" value="Genomic_DNA"/>
</dbReference>
<dbReference type="OrthoDB" id="411785at2759"/>
<evidence type="ECO:0000313" key="5">
    <source>
        <dbReference type="EMBL" id="VDI18851.1"/>
    </source>
</evidence>
<evidence type="ECO:0008006" key="7">
    <source>
        <dbReference type="Google" id="ProtNLM"/>
    </source>
</evidence>
<dbReference type="SUPFAM" id="SSF53335">
    <property type="entry name" value="S-adenosyl-L-methionine-dependent methyltransferases"/>
    <property type="match status" value="1"/>
</dbReference>
<organism evidence="5 6">
    <name type="scientific">Mytilus galloprovincialis</name>
    <name type="common">Mediterranean mussel</name>
    <dbReference type="NCBI Taxonomy" id="29158"/>
    <lineage>
        <taxon>Eukaryota</taxon>
        <taxon>Metazoa</taxon>
        <taxon>Spiralia</taxon>
        <taxon>Lophotrochozoa</taxon>
        <taxon>Mollusca</taxon>
        <taxon>Bivalvia</taxon>
        <taxon>Autobranchia</taxon>
        <taxon>Pteriomorphia</taxon>
        <taxon>Mytilida</taxon>
        <taxon>Mytiloidea</taxon>
        <taxon>Mytilidae</taxon>
        <taxon>Mytilinae</taxon>
        <taxon>Mytilus</taxon>
    </lineage>
</organism>
<reference evidence="5" key="1">
    <citation type="submission" date="2018-11" db="EMBL/GenBank/DDBJ databases">
        <authorList>
            <person name="Alioto T."/>
            <person name="Alioto T."/>
        </authorList>
    </citation>
    <scope>NUCLEOTIDE SEQUENCE</scope>
</reference>
<evidence type="ECO:0000256" key="3">
    <source>
        <dbReference type="ARBA" id="ARBA00022679"/>
    </source>
</evidence>
<dbReference type="PANTHER" id="PTHR12176:SF78">
    <property type="entry name" value="EEF1A LYSINE AND N-TERMINAL METHYLTRANSFERASE"/>
    <property type="match status" value="1"/>
</dbReference>
<dbReference type="AlphaFoldDB" id="A0A8B6DE35"/>
<accession>A0A8B6DE35</accession>